<dbReference type="RefSeq" id="WP_002609910.1">
    <property type="nucleotide sequence ID" value="NZ_BAAACC010000010.1"/>
</dbReference>
<evidence type="ECO:0000313" key="1">
    <source>
        <dbReference type="EMBL" id="QJA03639.1"/>
    </source>
</evidence>
<proteinExistence type="predicted"/>
<reference evidence="1 2" key="1">
    <citation type="submission" date="2020-02" db="EMBL/GenBank/DDBJ databases">
        <authorList>
            <person name="Kociolek L.K."/>
            <person name="Ozer E.A."/>
        </authorList>
    </citation>
    <scope>NUCLEOTIDE SEQUENCE [LARGE SCALE GENOMIC DNA]</scope>
    <source>
        <strain evidence="1 2">ATCC 14501</strain>
    </source>
</reference>
<accession>A0AAP9MIT7</accession>
<dbReference type="AlphaFoldDB" id="A0AAP9MIT7"/>
<sequence length="120" mass="14311">MQMEYEHKKYPVEHLIFYCRNEQEAIQYIEANDIWTAALSKYDGFVSTTSYLNKANPGEIHIIIIWETLKDWFAIPKEALADIGKRFDEIFPYPYKNGPRLHIEDNFSTYKISHCEVMER</sequence>
<dbReference type="SUPFAM" id="SSF54909">
    <property type="entry name" value="Dimeric alpha+beta barrel"/>
    <property type="match status" value="1"/>
</dbReference>
<evidence type="ECO:0000313" key="2">
    <source>
        <dbReference type="Proteomes" id="UP000503330"/>
    </source>
</evidence>
<dbReference type="GeneID" id="61926853"/>
<dbReference type="InterPro" id="IPR011008">
    <property type="entry name" value="Dimeric_a/b-barrel"/>
</dbReference>
<dbReference type="EMBL" id="CP048838">
    <property type="protein sequence ID" value="QJA03639.1"/>
    <property type="molecule type" value="Genomic_DNA"/>
</dbReference>
<gene>
    <name evidence="1" type="ORF">G4D54_14910</name>
</gene>
<dbReference type="InterPro" id="IPR022512">
    <property type="entry name" value="CHP03792"/>
</dbReference>
<protein>
    <submittedName>
        <fullName evidence="1">TIGR03792 family protein</fullName>
    </submittedName>
</protein>
<name>A0AAP9MIT7_CLOIN</name>
<dbReference type="NCBIfam" id="TIGR03792">
    <property type="entry name" value="TIGR03792 family protein"/>
    <property type="match status" value="1"/>
</dbReference>
<organism evidence="1 2">
    <name type="scientific">Clostridium innocuum</name>
    <dbReference type="NCBI Taxonomy" id="1522"/>
    <lineage>
        <taxon>Bacteria</taxon>
        <taxon>Bacillati</taxon>
        <taxon>Bacillota</taxon>
        <taxon>Clostridia</taxon>
        <taxon>Eubacteriales</taxon>
        <taxon>Clostridiaceae</taxon>
        <taxon>Clostridium</taxon>
    </lineage>
</organism>
<dbReference type="Proteomes" id="UP000503330">
    <property type="component" value="Chromosome"/>
</dbReference>